<sequence>MDFDRSLGNMAAAWRISAGLTQQTLGAAVGLDQATISRIESGDRKVDVDLLLQILAATGQSLPDVASDIQELAPARPSLWKEQ</sequence>
<evidence type="ECO:0000313" key="2">
    <source>
        <dbReference type="EMBL" id="MFC4395595.1"/>
    </source>
</evidence>
<dbReference type="Gene3D" id="1.10.260.40">
    <property type="entry name" value="lambda repressor-like DNA-binding domains"/>
    <property type="match status" value="1"/>
</dbReference>
<gene>
    <name evidence="2" type="ORF">ACFO0G_05780</name>
</gene>
<dbReference type="EMBL" id="JBHSDQ010000002">
    <property type="protein sequence ID" value="MFC4395595.1"/>
    <property type="molecule type" value="Genomic_DNA"/>
</dbReference>
<reference evidence="3" key="1">
    <citation type="journal article" date="2019" name="Int. J. Syst. Evol. Microbiol.">
        <title>The Global Catalogue of Microorganisms (GCM) 10K type strain sequencing project: providing services to taxonomists for standard genome sequencing and annotation.</title>
        <authorList>
            <consortium name="The Broad Institute Genomics Platform"/>
            <consortium name="The Broad Institute Genome Sequencing Center for Infectious Disease"/>
            <person name="Wu L."/>
            <person name="Ma J."/>
        </authorList>
    </citation>
    <scope>NUCLEOTIDE SEQUENCE [LARGE SCALE GENOMIC DNA]</scope>
    <source>
        <strain evidence="3">PJ61</strain>
    </source>
</reference>
<organism evidence="2 3">
    <name type="scientific">Arthrobacter sedimenti</name>
    <dbReference type="NCBI Taxonomy" id="2694931"/>
    <lineage>
        <taxon>Bacteria</taxon>
        <taxon>Bacillati</taxon>
        <taxon>Actinomycetota</taxon>
        <taxon>Actinomycetes</taxon>
        <taxon>Micrococcales</taxon>
        <taxon>Micrococcaceae</taxon>
        <taxon>Arthrobacter</taxon>
    </lineage>
</organism>
<accession>A0ABV8WHK7</accession>
<dbReference type="SMART" id="SM00530">
    <property type="entry name" value="HTH_XRE"/>
    <property type="match status" value="1"/>
</dbReference>
<dbReference type="SUPFAM" id="SSF47413">
    <property type="entry name" value="lambda repressor-like DNA-binding domains"/>
    <property type="match status" value="1"/>
</dbReference>
<dbReference type="Pfam" id="PF01381">
    <property type="entry name" value="HTH_3"/>
    <property type="match status" value="1"/>
</dbReference>
<keyword evidence="3" id="KW-1185">Reference proteome</keyword>
<proteinExistence type="predicted"/>
<dbReference type="InterPro" id="IPR010982">
    <property type="entry name" value="Lambda_DNA-bd_dom_sf"/>
</dbReference>
<comment type="caution">
    <text evidence="2">The sequence shown here is derived from an EMBL/GenBank/DDBJ whole genome shotgun (WGS) entry which is preliminary data.</text>
</comment>
<dbReference type="CDD" id="cd00093">
    <property type="entry name" value="HTH_XRE"/>
    <property type="match status" value="1"/>
</dbReference>
<evidence type="ECO:0000259" key="1">
    <source>
        <dbReference type="PROSITE" id="PS50943"/>
    </source>
</evidence>
<dbReference type="InterPro" id="IPR001387">
    <property type="entry name" value="Cro/C1-type_HTH"/>
</dbReference>
<name>A0ABV8WHK7_9MICC</name>
<dbReference type="Proteomes" id="UP001595778">
    <property type="component" value="Unassembled WGS sequence"/>
</dbReference>
<evidence type="ECO:0000313" key="3">
    <source>
        <dbReference type="Proteomes" id="UP001595778"/>
    </source>
</evidence>
<dbReference type="RefSeq" id="WP_376976756.1">
    <property type="nucleotide sequence ID" value="NZ_JBHSDQ010000002.1"/>
</dbReference>
<protein>
    <submittedName>
        <fullName evidence="2">Helix-turn-helix domain-containing protein</fullName>
    </submittedName>
</protein>
<feature type="domain" description="HTH cro/C1-type" evidence="1">
    <location>
        <begin position="13"/>
        <end position="65"/>
    </location>
</feature>
<dbReference type="PROSITE" id="PS50943">
    <property type="entry name" value="HTH_CROC1"/>
    <property type="match status" value="1"/>
</dbReference>